<dbReference type="OrthoDB" id="10268011at2759"/>
<dbReference type="SMART" id="SM00552">
    <property type="entry name" value="ADEAMc"/>
    <property type="match status" value="1"/>
</dbReference>
<dbReference type="GO" id="GO:0043829">
    <property type="term" value="F:tRNA-specific adenosine-37 deaminase activity"/>
    <property type="evidence" value="ECO:0007669"/>
    <property type="project" value="TreeGrafter"/>
</dbReference>
<dbReference type="GeneID" id="30035650"/>
<keyword evidence="3" id="KW-1185">Reference proteome</keyword>
<proteinExistence type="predicted"/>
<dbReference type="KEGG" id="slb:AWJ20_3609"/>
<sequence>MGNDYQYASPDAIAGLVIEKYHKLPLKGKPTVRSNGVREWTVLAGIVTETPALGPRCVSLATGVKAIPNASLPKCHGMVLHDMHAEILAIRGFNRFLLEECLKAVEQRSDYILYDKQRHSEDGSRYMFFAKSKLKIYLYVSEAPCGDASMSLISSGQQDAWADPVSRIDGVESGIVRGRDHCFQVGLTRTKPGRRDSPITYSKSCSDKLCLRQVSSLLSGLLSSILSPDSFYLSKLIVPREVYIEEDFVRAFRSRLQTGTKRKFEQDASDNDFALPSGYRTKFFEYCVTDSSWEFKKVNTEAVGGSKPSSTSILWISDLSNEAISNGVIMGAKPFVGKGQSSVSRKQMFQSFAKIYSKIGLSLDDDITYLAFKKSNVTRISVKERVYAKLKGWVYTEKDDFRLQSSVDLHRDQTK</sequence>
<dbReference type="Pfam" id="PF02137">
    <property type="entry name" value="A_deamin"/>
    <property type="match status" value="1"/>
</dbReference>
<name>A0A161HI71_9ASCO</name>
<dbReference type="EMBL" id="CP014503">
    <property type="protein sequence ID" value="ANB15960.1"/>
    <property type="molecule type" value="Genomic_DNA"/>
</dbReference>
<dbReference type="AlphaFoldDB" id="A0A161HI71"/>
<dbReference type="PANTHER" id="PTHR47803:SF1">
    <property type="entry name" value="TRNA-SPECIFIC ADENOSINE DEAMINASE 1"/>
    <property type="match status" value="1"/>
</dbReference>
<dbReference type="PANTHER" id="PTHR47803">
    <property type="entry name" value="TRNA-SPECIFIC ADENOSINE DEAMINASE 1"/>
    <property type="match status" value="1"/>
</dbReference>
<evidence type="ECO:0000313" key="2">
    <source>
        <dbReference type="EMBL" id="ANB15960.1"/>
    </source>
</evidence>
<dbReference type="RefSeq" id="XP_018738437.1">
    <property type="nucleotide sequence ID" value="XM_018880637.1"/>
</dbReference>
<feature type="domain" description="A to I editase" evidence="1">
    <location>
        <begin position="59"/>
        <end position="391"/>
    </location>
</feature>
<evidence type="ECO:0000313" key="3">
    <source>
        <dbReference type="Proteomes" id="UP000189580"/>
    </source>
</evidence>
<gene>
    <name evidence="2" type="primary">TAD1</name>
    <name evidence="2" type="ORF">AWJ20_3609</name>
</gene>
<dbReference type="InterPro" id="IPR002466">
    <property type="entry name" value="A_deamin"/>
</dbReference>
<dbReference type="GO" id="GO:0002100">
    <property type="term" value="P:tRNA wobble adenosine to inosine editing"/>
    <property type="evidence" value="ECO:0007669"/>
    <property type="project" value="InterPro"/>
</dbReference>
<protein>
    <submittedName>
        <fullName evidence="2">Tad1p</fullName>
    </submittedName>
</protein>
<dbReference type="InterPro" id="IPR042935">
    <property type="entry name" value="Tad1"/>
</dbReference>
<evidence type="ECO:0000259" key="1">
    <source>
        <dbReference type="PROSITE" id="PS50141"/>
    </source>
</evidence>
<accession>A0A161HI71</accession>
<reference evidence="2 3" key="1">
    <citation type="submission" date="2016-02" db="EMBL/GenBank/DDBJ databases">
        <title>Complete genome sequence and transcriptome regulation of the pentose utilising yeast Sugiyamaella lignohabitans.</title>
        <authorList>
            <person name="Bellasio M."/>
            <person name="Peymann A."/>
            <person name="Valli M."/>
            <person name="Sipitzky M."/>
            <person name="Graf A."/>
            <person name="Sauer M."/>
            <person name="Marx H."/>
            <person name="Mattanovich D."/>
        </authorList>
    </citation>
    <scope>NUCLEOTIDE SEQUENCE [LARGE SCALE GENOMIC DNA]</scope>
    <source>
        <strain evidence="2 3">CBS 10342</strain>
    </source>
</reference>
<dbReference type="PROSITE" id="PS50141">
    <property type="entry name" value="A_DEAMIN_EDITASE"/>
    <property type="match status" value="1"/>
</dbReference>
<dbReference type="Proteomes" id="UP000189580">
    <property type="component" value="Chromosome b"/>
</dbReference>
<organism evidence="2 3">
    <name type="scientific">Sugiyamaella lignohabitans</name>
    <dbReference type="NCBI Taxonomy" id="796027"/>
    <lineage>
        <taxon>Eukaryota</taxon>
        <taxon>Fungi</taxon>
        <taxon>Dikarya</taxon>
        <taxon>Ascomycota</taxon>
        <taxon>Saccharomycotina</taxon>
        <taxon>Dipodascomycetes</taxon>
        <taxon>Dipodascales</taxon>
        <taxon>Trichomonascaceae</taxon>
        <taxon>Sugiyamaella</taxon>
    </lineage>
</organism>
<dbReference type="GO" id="GO:0003723">
    <property type="term" value="F:RNA binding"/>
    <property type="evidence" value="ECO:0007669"/>
    <property type="project" value="InterPro"/>
</dbReference>